<dbReference type="EMBL" id="JAINUG010000119">
    <property type="protein sequence ID" value="KAJ8395120.1"/>
    <property type="molecule type" value="Genomic_DNA"/>
</dbReference>
<proteinExistence type="predicted"/>
<protein>
    <submittedName>
        <fullName evidence="1">Uncharacterized protein</fullName>
    </submittedName>
</protein>
<sequence>MESEQELCRELGQPSHVTAILPRGKTGILYQRWAHIRWGRDLLLKSVLLLLHGHAAGVPTPRSPRHRISLRVYSQSVTTCTLRPLCPDGEPPLEYKAAPAARMTPAAPYPLGP</sequence>
<organism evidence="1 2">
    <name type="scientific">Aldrovandia affinis</name>
    <dbReference type="NCBI Taxonomy" id="143900"/>
    <lineage>
        <taxon>Eukaryota</taxon>
        <taxon>Metazoa</taxon>
        <taxon>Chordata</taxon>
        <taxon>Craniata</taxon>
        <taxon>Vertebrata</taxon>
        <taxon>Euteleostomi</taxon>
        <taxon>Actinopterygii</taxon>
        <taxon>Neopterygii</taxon>
        <taxon>Teleostei</taxon>
        <taxon>Notacanthiformes</taxon>
        <taxon>Halosauridae</taxon>
        <taxon>Aldrovandia</taxon>
    </lineage>
</organism>
<evidence type="ECO:0000313" key="2">
    <source>
        <dbReference type="Proteomes" id="UP001221898"/>
    </source>
</evidence>
<name>A0AAD7S3A9_9TELE</name>
<gene>
    <name evidence="1" type="ORF">AAFF_G00035760</name>
</gene>
<comment type="caution">
    <text evidence="1">The sequence shown here is derived from an EMBL/GenBank/DDBJ whole genome shotgun (WGS) entry which is preliminary data.</text>
</comment>
<accession>A0AAD7S3A9</accession>
<keyword evidence="2" id="KW-1185">Reference proteome</keyword>
<dbReference type="Proteomes" id="UP001221898">
    <property type="component" value="Unassembled WGS sequence"/>
</dbReference>
<reference evidence="1" key="1">
    <citation type="journal article" date="2023" name="Science">
        <title>Genome structures resolve the early diversification of teleost fishes.</title>
        <authorList>
            <person name="Parey E."/>
            <person name="Louis A."/>
            <person name="Montfort J."/>
            <person name="Bouchez O."/>
            <person name="Roques C."/>
            <person name="Iampietro C."/>
            <person name="Lluch J."/>
            <person name="Castinel A."/>
            <person name="Donnadieu C."/>
            <person name="Desvignes T."/>
            <person name="Floi Bucao C."/>
            <person name="Jouanno E."/>
            <person name="Wen M."/>
            <person name="Mejri S."/>
            <person name="Dirks R."/>
            <person name="Jansen H."/>
            <person name="Henkel C."/>
            <person name="Chen W.J."/>
            <person name="Zahm M."/>
            <person name="Cabau C."/>
            <person name="Klopp C."/>
            <person name="Thompson A.W."/>
            <person name="Robinson-Rechavi M."/>
            <person name="Braasch I."/>
            <person name="Lecointre G."/>
            <person name="Bobe J."/>
            <person name="Postlethwait J.H."/>
            <person name="Berthelot C."/>
            <person name="Roest Crollius H."/>
            <person name="Guiguen Y."/>
        </authorList>
    </citation>
    <scope>NUCLEOTIDE SEQUENCE</scope>
    <source>
        <strain evidence="1">NC1722</strain>
    </source>
</reference>
<dbReference type="AlphaFoldDB" id="A0AAD7S3A9"/>
<evidence type="ECO:0000313" key="1">
    <source>
        <dbReference type="EMBL" id="KAJ8395120.1"/>
    </source>
</evidence>